<dbReference type="AlphaFoldDB" id="A0A317C060"/>
<keyword evidence="3" id="KW-0949">S-adenosyl-L-methionine</keyword>
<protein>
    <submittedName>
        <fullName evidence="4">Thiopurine S-methyltransferase</fullName>
    </submittedName>
</protein>
<sequence length="153" mass="16942">KGYQVVGAELSEIAIQQLFEELDAKPEVSELGALKHYHAEGIDMFVGDIFDVTAEVLGPVDAIYDRAALVALPPETRVKYSKHLQATTNRAKQLVICFQYDQSLMSGPPFSIANEEIKQHYDVDYELTHVETCDVEGGFKGSIPAVEAVWLLT</sequence>
<keyword evidence="1 4" id="KW-0489">Methyltransferase</keyword>
<keyword evidence="5" id="KW-1185">Reference proteome</keyword>
<dbReference type="PROSITE" id="PS51585">
    <property type="entry name" value="SAM_MT_TPMT"/>
    <property type="match status" value="1"/>
</dbReference>
<evidence type="ECO:0000256" key="3">
    <source>
        <dbReference type="ARBA" id="ARBA00022691"/>
    </source>
</evidence>
<dbReference type="Proteomes" id="UP000245539">
    <property type="component" value="Unassembled WGS sequence"/>
</dbReference>
<evidence type="ECO:0000256" key="1">
    <source>
        <dbReference type="ARBA" id="ARBA00022603"/>
    </source>
</evidence>
<dbReference type="Gene3D" id="3.40.50.150">
    <property type="entry name" value="Vaccinia Virus protein VP39"/>
    <property type="match status" value="1"/>
</dbReference>
<name>A0A317C060_9GAMM</name>
<dbReference type="PANTHER" id="PTHR10259">
    <property type="entry name" value="THIOPURINE S-METHYLTRANSFERASE"/>
    <property type="match status" value="1"/>
</dbReference>
<keyword evidence="2 4" id="KW-0808">Transferase</keyword>
<dbReference type="Pfam" id="PF05724">
    <property type="entry name" value="TPMT"/>
    <property type="match status" value="1"/>
</dbReference>
<dbReference type="PANTHER" id="PTHR10259:SF11">
    <property type="entry name" value="THIOPURINE S-METHYLTRANSFERASE"/>
    <property type="match status" value="1"/>
</dbReference>
<evidence type="ECO:0000313" key="5">
    <source>
        <dbReference type="Proteomes" id="UP000245539"/>
    </source>
</evidence>
<accession>A0A317C060</accession>
<dbReference type="GO" id="GO:0032259">
    <property type="term" value="P:methylation"/>
    <property type="evidence" value="ECO:0007669"/>
    <property type="project" value="UniProtKB-KW"/>
</dbReference>
<dbReference type="EMBL" id="QGKM01000131">
    <property type="protein sequence ID" value="PWQ92046.1"/>
    <property type="molecule type" value="Genomic_DNA"/>
</dbReference>
<evidence type="ECO:0000313" key="4">
    <source>
        <dbReference type="EMBL" id="PWQ92046.1"/>
    </source>
</evidence>
<feature type="non-terminal residue" evidence="4">
    <location>
        <position position="1"/>
    </location>
</feature>
<dbReference type="InterPro" id="IPR029063">
    <property type="entry name" value="SAM-dependent_MTases_sf"/>
</dbReference>
<dbReference type="GO" id="GO:0008119">
    <property type="term" value="F:thiopurine S-methyltransferase activity"/>
    <property type="evidence" value="ECO:0007669"/>
    <property type="project" value="TreeGrafter"/>
</dbReference>
<evidence type="ECO:0000256" key="2">
    <source>
        <dbReference type="ARBA" id="ARBA00022679"/>
    </source>
</evidence>
<reference evidence="4 5" key="1">
    <citation type="submission" date="2018-05" db="EMBL/GenBank/DDBJ databases">
        <title>Leucothrix arctica sp. nov., isolated from Arctic seawater.</title>
        <authorList>
            <person name="Choi A."/>
            <person name="Baek K."/>
        </authorList>
    </citation>
    <scope>NUCLEOTIDE SEQUENCE [LARGE SCALE GENOMIC DNA]</scope>
    <source>
        <strain evidence="4 5">JCM 18388</strain>
    </source>
</reference>
<proteinExistence type="predicted"/>
<dbReference type="OrthoDB" id="9778208at2"/>
<organism evidence="4 5">
    <name type="scientific">Leucothrix pacifica</name>
    <dbReference type="NCBI Taxonomy" id="1247513"/>
    <lineage>
        <taxon>Bacteria</taxon>
        <taxon>Pseudomonadati</taxon>
        <taxon>Pseudomonadota</taxon>
        <taxon>Gammaproteobacteria</taxon>
        <taxon>Thiotrichales</taxon>
        <taxon>Thiotrichaceae</taxon>
        <taxon>Leucothrix</taxon>
    </lineage>
</organism>
<dbReference type="SUPFAM" id="SSF53335">
    <property type="entry name" value="S-adenosyl-L-methionine-dependent methyltransferases"/>
    <property type="match status" value="1"/>
</dbReference>
<gene>
    <name evidence="4" type="ORF">DKW60_23200</name>
</gene>
<comment type="caution">
    <text evidence="4">The sequence shown here is derived from an EMBL/GenBank/DDBJ whole genome shotgun (WGS) entry which is preliminary data.</text>
</comment>
<dbReference type="InterPro" id="IPR008854">
    <property type="entry name" value="TPMT"/>
</dbReference>